<gene>
    <name evidence="8" type="primary">PRKAG2</name>
    <name evidence="8" type="ORF">TNCT_180701</name>
</gene>
<proteinExistence type="inferred from homology"/>
<dbReference type="PROSITE" id="PS51371">
    <property type="entry name" value="CBS"/>
    <property type="match status" value="4"/>
</dbReference>
<evidence type="ECO:0000259" key="7">
    <source>
        <dbReference type="PROSITE" id="PS51371"/>
    </source>
</evidence>
<comment type="caution">
    <text evidence="8">The sequence shown here is derived from an EMBL/GenBank/DDBJ whole genome shotgun (WGS) entry which is preliminary data.</text>
</comment>
<dbReference type="PANTHER" id="PTHR13780">
    <property type="entry name" value="AMP-ACTIVATED PROTEIN KINASE, GAMMA REGULATORY SUBUNIT"/>
    <property type="match status" value="1"/>
</dbReference>
<dbReference type="GO" id="GO:0005737">
    <property type="term" value="C:cytoplasm"/>
    <property type="evidence" value="ECO:0007669"/>
    <property type="project" value="TreeGrafter"/>
</dbReference>
<keyword evidence="3 5" id="KW-0129">CBS domain</keyword>
<evidence type="ECO:0000313" key="9">
    <source>
        <dbReference type="Proteomes" id="UP000887116"/>
    </source>
</evidence>
<feature type="domain" description="CBS" evidence="7">
    <location>
        <begin position="805"/>
        <end position="863"/>
    </location>
</feature>
<evidence type="ECO:0000256" key="5">
    <source>
        <dbReference type="PROSITE-ProRule" id="PRU00703"/>
    </source>
</evidence>
<comment type="subunit">
    <text evidence="4">AMPK is a heterotrimer of an alpha catalytic subunit (PRKAA1 or PRKAA2), a beta (PRKAB1 or PRKAB2) and a gamma non-catalytic subunits (PRKAG1, PRKAG2 or PRKAG3). Interacts with FNIP1 and FNIP2.</text>
</comment>
<evidence type="ECO:0000256" key="4">
    <source>
        <dbReference type="ARBA" id="ARBA00025878"/>
    </source>
</evidence>
<accession>A0A8X6FLQ3</accession>
<organism evidence="8 9">
    <name type="scientific">Trichonephila clavata</name>
    <name type="common">Joro spider</name>
    <name type="synonym">Nephila clavata</name>
    <dbReference type="NCBI Taxonomy" id="2740835"/>
    <lineage>
        <taxon>Eukaryota</taxon>
        <taxon>Metazoa</taxon>
        <taxon>Ecdysozoa</taxon>
        <taxon>Arthropoda</taxon>
        <taxon>Chelicerata</taxon>
        <taxon>Arachnida</taxon>
        <taxon>Araneae</taxon>
        <taxon>Araneomorphae</taxon>
        <taxon>Entelegynae</taxon>
        <taxon>Araneoidea</taxon>
        <taxon>Nephilidae</taxon>
        <taxon>Trichonephila</taxon>
    </lineage>
</organism>
<evidence type="ECO:0000256" key="6">
    <source>
        <dbReference type="SAM" id="MobiDB-lite"/>
    </source>
</evidence>
<name>A0A8X6FLQ3_TRICU</name>
<keyword evidence="2" id="KW-0677">Repeat</keyword>
<feature type="region of interest" description="Disordered" evidence="6">
    <location>
        <begin position="169"/>
        <end position="238"/>
    </location>
</feature>
<feature type="domain" description="CBS" evidence="7">
    <location>
        <begin position="573"/>
        <end position="635"/>
    </location>
</feature>
<dbReference type="PANTHER" id="PTHR13780:SF35">
    <property type="entry name" value="LD22662P"/>
    <property type="match status" value="1"/>
</dbReference>
<dbReference type="GO" id="GO:0005634">
    <property type="term" value="C:nucleus"/>
    <property type="evidence" value="ECO:0007669"/>
    <property type="project" value="TreeGrafter"/>
</dbReference>
<reference evidence="8" key="1">
    <citation type="submission" date="2020-07" db="EMBL/GenBank/DDBJ databases">
        <title>Multicomponent nature underlies the extraordinary mechanical properties of spider dragline silk.</title>
        <authorList>
            <person name="Kono N."/>
            <person name="Nakamura H."/>
            <person name="Mori M."/>
            <person name="Yoshida Y."/>
            <person name="Ohtoshi R."/>
            <person name="Malay A.D."/>
            <person name="Moran D.A.P."/>
            <person name="Tomita M."/>
            <person name="Numata K."/>
            <person name="Arakawa K."/>
        </authorList>
    </citation>
    <scope>NUCLEOTIDE SEQUENCE</scope>
</reference>
<evidence type="ECO:0000256" key="1">
    <source>
        <dbReference type="ARBA" id="ARBA00006750"/>
    </source>
</evidence>
<evidence type="ECO:0000313" key="8">
    <source>
        <dbReference type="EMBL" id="GFQ83112.1"/>
    </source>
</evidence>
<protein>
    <submittedName>
        <fullName evidence="8">5'-AMP-activated protein kinase subunit gamma-2</fullName>
    </submittedName>
</protein>
<dbReference type="EMBL" id="BMAO01022613">
    <property type="protein sequence ID" value="GFQ83112.1"/>
    <property type="molecule type" value="Genomic_DNA"/>
</dbReference>
<dbReference type="OrthoDB" id="449052at2759"/>
<comment type="similarity">
    <text evidence="1">Belongs to the 5'-AMP-activated protein kinase gamma subunit family.</text>
</comment>
<dbReference type="Proteomes" id="UP000887116">
    <property type="component" value="Unassembled WGS sequence"/>
</dbReference>
<dbReference type="InterPro" id="IPR050511">
    <property type="entry name" value="AMPK_gamma/SDS23_families"/>
</dbReference>
<evidence type="ECO:0000256" key="2">
    <source>
        <dbReference type="ARBA" id="ARBA00022737"/>
    </source>
</evidence>
<dbReference type="GO" id="GO:0019887">
    <property type="term" value="F:protein kinase regulator activity"/>
    <property type="evidence" value="ECO:0007669"/>
    <property type="project" value="TreeGrafter"/>
</dbReference>
<dbReference type="GO" id="GO:0016301">
    <property type="term" value="F:kinase activity"/>
    <property type="evidence" value="ECO:0007669"/>
    <property type="project" value="UniProtKB-KW"/>
</dbReference>
<keyword evidence="8" id="KW-0808">Transferase</keyword>
<evidence type="ECO:0000256" key="3">
    <source>
        <dbReference type="ARBA" id="ARBA00023122"/>
    </source>
</evidence>
<dbReference type="InterPro" id="IPR046342">
    <property type="entry name" value="CBS_dom_sf"/>
</dbReference>
<feature type="domain" description="CBS" evidence="7">
    <location>
        <begin position="654"/>
        <end position="711"/>
    </location>
</feature>
<dbReference type="InterPro" id="IPR000644">
    <property type="entry name" value="CBS_dom"/>
</dbReference>
<feature type="compositionally biased region" description="Polar residues" evidence="6">
    <location>
        <begin position="185"/>
        <end position="194"/>
    </location>
</feature>
<dbReference type="AlphaFoldDB" id="A0A8X6FLQ3"/>
<feature type="domain" description="CBS" evidence="7">
    <location>
        <begin position="733"/>
        <end position="795"/>
    </location>
</feature>
<sequence>MKRFRRYLQLLNVPQFGMNSKKIYFYSLTHVGLPFKLATTHPHTHPSPVREIPGTLNELSVCMSEFKLIIWDYSYKCDTEMPVLVKNQGPCPLLTVTNENAEPTDAPCNNCTAEEEIATPPARVRMRSLSGGAYRLATTLPATGRMRRQSGDDVLTRVSPSRRAAIFEHFRPRSKSDSKGKRPTFLSNLKNTLFSGGAQRKTSLEVDPPYLQPEPLQPGTDYRQRSRSGSETRGGTMSKMIDLFRSRSNSLSTESGSKKPLTSLVPTNALLRRHSVDPDRRRRPYNTYRSLETHQGETYVCHTEDDALIAIVAEAFAIISIKEVKMEPKANEVDSSDKSTMSKYTDDQSQNIREANKLDCNNNSEIAFSGCEDFLPFEIVALCQDVKGYSSNTEINPEPDTKLEIDISSEVQDMNLTFDVFEDPPILEPTYSCNSVEPPLSEFSEFPKLELPFPFKKFTGLLKTKLTAEFKTIDREVQETVDPEFEKGSWCFNWTRLSPKRFMKQSKCKQDKNLESNYSPSRSKSSKLDQLFDAMKYSELNEADKVERIDYANLAEERIIPAFLGSHACYDVMPTSGKVVVFSVELLVKNAFSALVSNEIKAAPLWDASILDFVGMLTISDFINVLRHYYYSTPEDIKDIENQSIGTWRRITVVLKPFIKVNGSDSLAIATKLLIHEGIHRIPVLDEKRKCVLFVLTKKRLLQYLSQNLFENFDKTNVRTPSFYKKTIRELRIGTFENIAVVHSNTKVIEALDLFVKRKVSALPVLDKNSVLIDIFEKFDVFALAKEQTYHNLDMPINDAILNAYSREMAWICTMDESLETVINKFVTKKVHRLVVIDEMRCVVGMISLSDILKFLVVQPLVMMETSSATVSDTILEASEGAVGGSDVDAAESSATEDLSQGIADLAIEESEAASSGEPSKTTDTDE</sequence>
<dbReference type="Pfam" id="PF00571">
    <property type="entry name" value="CBS"/>
    <property type="match status" value="3"/>
</dbReference>
<feature type="compositionally biased region" description="Basic and acidic residues" evidence="6">
    <location>
        <begin position="169"/>
        <end position="180"/>
    </location>
</feature>
<keyword evidence="8" id="KW-0418">Kinase</keyword>
<dbReference type="CDD" id="cd04641">
    <property type="entry name" value="CBS_euAMPK_gamma-like_repeat2"/>
    <property type="match status" value="1"/>
</dbReference>
<dbReference type="GO" id="GO:0019901">
    <property type="term" value="F:protein kinase binding"/>
    <property type="evidence" value="ECO:0007669"/>
    <property type="project" value="TreeGrafter"/>
</dbReference>
<dbReference type="GO" id="GO:0016208">
    <property type="term" value="F:AMP binding"/>
    <property type="evidence" value="ECO:0007669"/>
    <property type="project" value="TreeGrafter"/>
</dbReference>
<dbReference type="SMART" id="SM00116">
    <property type="entry name" value="CBS"/>
    <property type="match status" value="4"/>
</dbReference>
<dbReference type="SUPFAM" id="SSF54631">
    <property type="entry name" value="CBS-domain pair"/>
    <property type="match status" value="2"/>
</dbReference>
<keyword evidence="9" id="KW-1185">Reference proteome</keyword>
<dbReference type="Gene3D" id="3.10.580.10">
    <property type="entry name" value="CBS-domain"/>
    <property type="match status" value="2"/>
</dbReference>
<dbReference type="CDD" id="cd04618">
    <property type="entry name" value="CBS_euAMPK_gamma-like_repeat1"/>
    <property type="match status" value="1"/>
</dbReference>
<dbReference type="GO" id="GO:0031588">
    <property type="term" value="C:nucleotide-activated protein kinase complex"/>
    <property type="evidence" value="ECO:0007669"/>
    <property type="project" value="TreeGrafter"/>
</dbReference>